<reference evidence="1 2" key="1">
    <citation type="submission" date="2020-04" db="EMBL/GenBank/DDBJ databases">
        <authorList>
            <person name="Alioto T."/>
            <person name="Alioto T."/>
            <person name="Gomez Garrido J."/>
        </authorList>
    </citation>
    <scope>NUCLEOTIDE SEQUENCE [LARGE SCALE GENOMIC DNA]</scope>
</reference>
<evidence type="ECO:0000313" key="1">
    <source>
        <dbReference type="EMBL" id="CAB3378660.1"/>
    </source>
</evidence>
<evidence type="ECO:0000313" key="2">
    <source>
        <dbReference type="Proteomes" id="UP000494165"/>
    </source>
</evidence>
<sequence length="97" mass="11544">MPTIVFLNDYILCILYRFPVGQDWIDLNWHLNSSLNRLFQHNEALRSAVPNSPSAKFTVGQDWIDLDWHLNSMLYHFMAVPTYRGVEICWIFGFYYP</sequence>
<name>A0A8S1DDT1_9INSE</name>
<accession>A0A8S1DDT1</accession>
<dbReference type="EMBL" id="CADEPI010000169">
    <property type="protein sequence ID" value="CAB3378660.1"/>
    <property type="molecule type" value="Genomic_DNA"/>
</dbReference>
<protein>
    <submittedName>
        <fullName evidence="1">Uncharacterized protein</fullName>
    </submittedName>
</protein>
<keyword evidence="2" id="KW-1185">Reference proteome</keyword>
<dbReference type="Proteomes" id="UP000494165">
    <property type="component" value="Unassembled WGS sequence"/>
</dbReference>
<organism evidence="1 2">
    <name type="scientific">Cloeon dipterum</name>
    <dbReference type="NCBI Taxonomy" id="197152"/>
    <lineage>
        <taxon>Eukaryota</taxon>
        <taxon>Metazoa</taxon>
        <taxon>Ecdysozoa</taxon>
        <taxon>Arthropoda</taxon>
        <taxon>Hexapoda</taxon>
        <taxon>Insecta</taxon>
        <taxon>Pterygota</taxon>
        <taxon>Palaeoptera</taxon>
        <taxon>Ephemeroptera</taxon>
        <taxon>Pisciforma</taxon>
        <taxon>Baetidae</taxon>
        <taxon>Cloeon</taxon>
    </lineage>
</organism>
<proteinExistence type="predicted"/>
<dbReference type="AlphaFoldDB" id="A0A8S1DDT1"/>
<comment type="caution">
    <text evidence="1">The sequence shown here is derived from an EMBL/GenBank/DDBJ whole genome shotgun (WGS) entry which is preliminary data.</text>
</comment>
<gene>
    <name evidence="1" type="ORF">CLODIP_2_CD15081</name>
</gene>